<organism evidence="1 2">
    <name type="scientific">Popillia japonica</name>
    <name type="common">Japanese beetle</name>
    <dbReference type="NCBI Taxonomy" id="7064"/>
    <lineage>
        <taxon>Eukaryota</taxon>
        <taxon>Metazoa</taxon>
        <taxon>Ecdysozoa</taxon>
        <taxon>Arthropoda</taxon>
        <taxon>Hexapoda</taxon>
        <taxon>Insecta</taxon>
        <taxon>Pterygota</taxon>
        <taxon>Neoptera</taxon>
        <taxon>Endopterygota</taxon>
        <taxon>Coleoptera</taxon>
        <taxon>Polyphaga</taxon>
        <taxon>Scarabaeiformia</taxon>
        <taxon>Scarabaeidae</taxon>
        <taxon>Rutelinae</taxon>
        <taxon>Popillia</taxon>
    </lineage>
</organism>
<dbReference type="EMBL" id="JASPKY010000019">
    <property type="protein sequence ID" value="KAK9752512.1"/>
    <property type="molecule type" value="Genomic_DNA"/>
</dbReference>
<reference evidence="1 2" key="1">
    <citation type="journal article" date="2024" name="BMC Genomics">
        <title>De novo assembly and annotation of Popillia japonica's genome with initial clues to its potential as an invasive pest.</title>
        <authorList>
            <person name="Cucini C."/>
            <person name="Boschi S."/>
            <person name="Funari R."/>
            <person name="Cardaioli E."/>
            <person name="Iannotti N."/>
            <person name="Marturano G."/>
            <person name="Paoli F."/>
            <person name="Bruttini M."/>
            <person name="Carapelli A."/>
            <person name="Frati F."/>
            <person name="Nardi F."/>
        </authorList>
    </citation>
    <scope>NUCLEOTIDE SEQUENCE [LARGE SCALE GENOMIC DNA]</scope>
    <source>
        <strain evidence="1">DMR45628</strain>
    </source>
</reference>
<proteinExistence type="predicted"/>
<dbReference type="AlphaFoldDB" id="A0AAW1N247"/>
<dbReference type="Proteomes" id="UP001458880">
    <property type="component" value="Unassembled WGS sequence"/>
</dbReference>
<name>A0AAW1N247_POPJA</name>
<gene>
    <name evidence="1" type="ORF">QE152_g4068</name>
</gene>
<protein>
    <submittedName>
        <fullName evidence="1">Uncharacterized protein</fullName>
    </submittedName>
</protein>
<sequence length="283" mass="33372">MMETAKESIEELRLAAVMIKEELHVKKVMEPLEETANMNVCSYHGERKEVKYYRHGWPDERTWYSGPTIPVPTFDRRKRARKSVGLTYDTRVKYARIWYSENVRNALTNNKFEEVKENQRDLNPPVPSNCVRKKLKDPSKSGTYRLNPPVPSNCVRKKLKDPSKSGTYRYRQKRNIHAESAEIQSLNYDGVDYDVFFLIRRERMKLVRLSWSRWRFRIHETGFKQIIYMLAHYNDTLYVGGEEQARNQLKVSRQDVHLVGILFETLLNGDDNSNLRAVLPIEG</sequence>
<keyword evidence="2" id="KW-1185">Reference proteome</keyword>
<evidence type="ECO:0000313" key="2">
    <source>
        <dbReference type="Proteomes" id="UP001458880"/>
    </source>
</evidence>
<accession>A0AAW1N247</accession>
<comment type="caution">
    <text evidence="1">The sequence shown here is derived from an EMBL/GenBank/DDBJ whole genome shotgun (WGS) entry which is preliminary data.</text>
</comment>
<evidence type="ECO:0000313" key="1">
    <source>
        <dbReference type="EMBL" id="KAK9752512.1"/>
    </source>
</evidence>